<dbReference type="SMART" id="SM00336">
    <property type="entry name" value="BBOX"/>
    <property type="match status" value="1"/>
</dbReference>
<dbReference type="InterPro" id="IPR050143">
    <property type="entry name" value="TRIM/RBCC"/>
</dbReference>
<name>A0A8M1KB56_CLUHA</name>
<feature type="domain" description="B30.2/SPRY" evidence="8">
    <location>
        <begin position="253"/>
        <end position="445"/>
    </location>
</feature>
<evidence type="ECO:0000256" key="1">
    <source>
        <dbReference type="ARBA" id="ARBA00022723"/>
    </source>
</evidence>
<dbReference type="CDD" id="cd12893">
    <property type="entry name" value="SPRY_PRY_TRIM35"/>
    <property type="match status" value="1"/>
</dbReference>
<dbReference type="KEGG" id="char:105905638"/>
<dbReference type="GeneID" id="105905638"/>
<dbReference type="InterPro" id="IPR006574">
    <property type="entry name" value="PRY"/>
</dbReference>
<keyword evidence="3" id="KW-0862">Zinc</keyword>
<dbReference type="InterPro" id="IPR003877">
    <property type="entry name" value="SPRY_dom"/>
</dbReference>
<protein>
    <submittedName>
        <fullName evidence="10">Zinc-binding protein A33-like</fullName>
    </submittedName>
</protein>
<evidence type="ECO:0000259" key="8">
    <source>
        <dbReference type="PROSITE" id="PS50188"/>
    </source>
</evidence>
<dbReference type="FunFam" id="2.60.120.920:FF:000004">
    <property type="entry name" value="Butyrophilin subfamily 1 member A1"/>
    <property type="match status" value="1"/>
</dbReference>
<dbReference type="InterPro" id="IPR027370">
    <property type="entry name" value="Znf-RING_euk"/>
</dbReference>
<feature type="coiled-coil region" evidence="5">
    <location>
        <begin position="197"/>
        <end position="231"/>
    </location>
</feature>
<sequence length="460" mass="53173">MASKLEADLCCPVCCDFFKDPVLLTCAHSVCKACLQQFWDTKGSRVCPVCRRKCSKDDYPPNMALRNLCETFLQEKSPRASAGSEAFCSLHSEKLKLFCLEDKQPVCYVCRDSKTHKTHNFSPINEAALDIKEELKIKLEPLRNKFKTFEKVKLIYDQTAVHIKTQTQHTEKQIKEEFEKLHQFLRDEEAARIGGLREEEEQKSQMMKKKIEKMSREISSLSDTIRATEKEMEADDITFLQVSGPLINVAKHLGNLKFRVWEKMQKLVQYTPVTLDPNTANPRLILSEDLTSVRWGDERRRLPDNPERFDEYASVLGSEGFNSGTHCWDVEVGENTWWGVGVVIETLQRKGDYTSMSGQWYVRYRDGKYGAWSPPQPPTLLTVKQKLQRIRVQLDWDRGELSFTDPDNSTHLHTLTHTFTERVYPYFDTGCKLSPLRILPVRASVKVEQHSKRCHFLLPG</sequence>
<evidence type="ECO:0000256" key="4">
    <source>
        <dbReference type="PROSITE-ProRule" id="PRU00024"/>
    </source>
</evidence>
<dbReference type="InterPro" id="IPR001870">
    <property type="entry name" value="B30.2/SPRY"/>
</dbReference>
<evidence type="ECO:0000256" key="3">
    <source>
        <dbReference type="ARBA" id="ARBA00022833"/>
    </source>
</evidence>
<feature type="domain" description="B box-type" evidence="7">
    <location>
        <begin position="83"/>
        <end position="124"/>
    </location>
</feature>
<keyword evidence="1" id="KW-0479">Metal-binding</keyword>
<organism evidence="9 10">
    <name type="scientific">Clupea harengus</name>
    <name type="common">Atlantic herring</name>
    <dbReference type="NCBI Taxonomy" id="7950"/>
    <lineage>
        <taxon>Eukaryota</taxon>
        <taxon>Metazoa</taxon>
        <taxon>Chordata</taxon>
        <taxon>Craniata</taxon>
        <taxon>Vertebrata</taxon>
        <taxon>Euteleostomi</taxon>
        <taxon>Actinopterygii</taxon>
        <taxon>Neopterygii</taxon>
        <taxon>Teleostei</taxon>
        <taxon>Clupei</taxon>
        <taxon>Clupeiformes</taxon>
        <taxon>Clupeoidei</taxon>
        <taxon>Clupeidae</taxon>
        <taxon>Clupea</taxon>
    </lineage>
</organism>
<dbReference type="GO" id="GO:0008270">
    <property type="term" value="F:zinc ion binding"/>
    <property type="evidence" value="ECO:0007669"/>
    <property type="project" value="UniProtKB-KW"/>
</dbReference>
<evidence type="ECO:0000256" key="5">
    <source>
        <dbReference type="SAM" id="Coils"/>
    </source>
</evidence>
<dbReference type="Proteomes" id="UP000515152">
    <property type="component" value="Chromosome 2"/>
</dbReference>
<dbReference type="SMART" id="SM00589">
    <property type="entry name" value="PRY"/>
    <property type="match status" value="1"/>
</dbReference>
<evidence type="ECO:0000259" key="7">
    <source>
        <dbReference type="PROSITE" id="PS50119"/>
    </source>
</evidence>
<dbReference type="InterPro" id="IPR017907">
    <property type="entry name" value="Znf_RING_CS"/>
</dbReference>
<evidence type="ECO:0000313" key="9">
    <source>
        <dbReference type="Proteomes" id="UP000515152"/>
    </source>
</evidence>
<dbReference type="PROSITE" id="PS50119">
    <property type="entry name" value="ZF_BBOX"/>
    <property type="match status" value="1"/>
</dbReference>
<dbReference type="SMART" id="SM00449">
    <property type="entry name" value="SPRY"/>
    <property type="match status" value="1"/>
</dbReference>
<dbReference type="RefSeq" id="XP_042559184.1">
    <property type="nucleotide sequence ID" value="XM_042703250.1"/>
</dbReference>
<dbReference type="PANTHER" id="PTHR24103">
    <property type="entry name" value="E3 UBIQUITIN-PROTEIN LIGASE TRIM"/>
    <property type="match status" value="1"/>
</dbReference>
<dbReference type="PROSITE" id="PS50089">
    <property type="entry name" value="ZF_RING_2"/>
    <property type="match status" value="1"/>
</dbReference>
<keyword evidence="2 4" id="KW-0863">Zinc-finger</keyword>
<keyword evidence="5" id="KW-0175">Coiled coil</keyword>
<dbReference type="Pfam" id="PF00643">
    <property type="entry name" value="zf-B_box"/>
    <property type="match status" value="1"/>
</dbReference>
<dbReference type="Pfam" id="PF00622">
    <property type="entry name" value="SPRY"/>
    <property type="match status" value="1"/>
</dbReference>
<keyword evidence="9" id="KW-1185">Reference proteome</keyword>
<dbReference type="InterPro" id="IPR001841">
    <property type="entry name" value="Znf_RING"/>
</dbReference>
<gene>
    <name evidence="10" type="primary">LOC105905638</name>
</gene>
<dbReference type="Pfam" id="PF13445">
    <property type="entry name" value="zf-RING_UBOX"/>
    <property type="match status" value="1"/>
</dbReference>
<reference evidence="10" key="1">
    <citation type="submission" date="2025-08" db="UniProtKB">
        <authorList>
            <consortium name="RefSeq"/>
        </authorList>
    </citation>
    <scope>IDENTIFICATION</scope>
</reference>
<evidence type="ECO:0000313" key="10">
    <source>
        <dbReference type="RefSeq" id="XP_042559184.1"/>
    </source>
</evidence>
<dbReference type="InterPro" id="IPR000315">
    <property type="entry name" value="Znf_B-box"/>
</dbReference>
<evidence type="ECO:0000259" key="6">
    <source>
        <dbReference type="PROSITE" id="PS50089"/>
    </source>
</evidence>
<dbReference type="PROSITE" id="PS00518">
    <property type="entry name" value="ZF_RING_1"/>
    <property type="match status" value="1"/>
</dbReference>
<dbReference type="Pfam" id="PF13765">
    <property type="entry name" value="PRY"/>
    <property type="match status" value="1"/>
</dbReference>
<feature type="domain" description="RING-type" evidence="6">
    <location>
        <begin position="11"/>
        <end position="51"/>
    </location>
</feature>
<accession>A0A8M1KB56</accession>
<dbReference type="AlphaFoldDB" id="A0A8M1KB56"/>
<dbReference type="SMART" id="SM00184">
    <property type="entry name" value="RING"/>
    <property type="match status" value="1"/>
</dbReference>
<evidence type="ECO:0000256" key="2">
    <source>
        <dbReference type="ARBA" id="ARBA00022771"/>
    </source>
</evidence>
<proteinExistence type="predicted"/>
<dbReference type="PROSITE" id="PS50188">
    <property type="entry name" value="B302_SPRY"/>
    <property type="match status" value="1"/>
</dbReference>
<dbReference type="OrthoDB" id="654191at2759"/>